<dbReference type="Pfam" id="PF00149">
    <property type="entry name" value="Metallophos"/>
    <property type="match status" value="1"/>
</dbReference>
<keyword evidence="3" id="KW-1185">Reference proteome</keyword>
<dbReference type="GeneID" id="303368202"/>
<reference evidence="2 3" key="1">
    <citation type="submission" date="2017-02" db="EMBL/GenBank/DDBJ databases">
        <authorList>
            <person name="Peterson S.W."/>
        </authorList>
    </citation>
    <scope>NUCLEOTIDE SEQUENCE [LARGE SCALE GENOMIC DNA]</scope>
    <source>
        <strain evidence="2 3">ATCC BAA-909</strain>
    </source>
</reference>
<feature type="domain" description="Calcineurin-like phosphoesterase" evidence="1">
    <location>
        <begin position="2"/>
        <end position="231"/>
    </location>
</feature>
<dbReference type="PANTHER" id="PTHR37844">
    <property type="entry name" value="SER/THR PROTEIN PHOSPHATASE SUPERFAMILY (AFU_ORTHOLOGUE AFUA_1G14840)"/>
    <property type="match status" value="1"/>
</dbReference>
<evidence type="ECO:0000259" key="1">
    <source>
        <dbReference type="Pfam" id="PF00149"/>
    </source>
</evidence>
<dbReference type="Proteomes" id="UP000190395">
    <property type="component" value="Unassembled WGS sequence"/>
</dbReference>
<protein>
    <submittedName>
        <fullName evidence="2">Calcineurin-like phosphoesterase</fullName>
    </submittedName>
</protein>
<dbReference type="EMBL" id="FUXC01000014">
    <property type="protein sequence ID" value="SKA03026.1"/>
    <property type="molecule type" value="Genomic_DNA"/>
</dbReference>
<dbReference type="STRING" id="225004.SAMN02745152_01976"/>
<organism evidence="2 3">
    <name type="scientific">Treponema berlinense</name>
    <dbReference type="NCBI Taxonomy" id="225004"/>
    <lineage>
        <taxon>Bacteria</taxon>
        <taxon>Pseudomonadati</taxon>
        <taxon>Spirochaetota</taxon>
        <taxon>Spirochaetia</taxon>
        <taxon>Spirochaetales</taxon>
        <taxon>Treponemataceae</taxon>
        <taxon>Treponema</taxon>
    </lineage>
</organism>
<accession>A0A1T4QHB0</accession>
<proteinExistence type="predicted"/>
<dbReference type="PANTHER" id="PTHR37844:SF2">
    <property type="entry name" value="SER_THR PROTEIN PHOSPHATASE SUPERFAMILY (AFU_ORTHOLOGUE AFUA_1G14840)"/>
    <property type="match status" value="1"/>
</dbReference>
<evidence type="ECO:0000313" key="3">
    <source>
        <dbReference type="Proteomes" id="UP000190395"/>
    </source>
</evidence>
<sequence>MTLNLTSDLHVDHYAENRTEISNFMERYLPSCDVLCVAGDTADNPKIFIDFYRLASPKYKQIFLTFGNHDLTVKHDDCFLANPFTQTEEKLNWIKEKLSELPNVTLLDGTTAKIGKIKIGGCMGFNDFLVGSKTWPHSKEWLKNEWQFWYDNVHWRYKNNDPDAIFKDEMQKLENVISQKPDIVMTHFIPTAFGIPRKYEDEISNAYFYFNADEYLAKMKHKSIWLAGHTHDTGRKVIQLGSKKITLLLNPIGYPMETNRLYDLKNRGLFAMLDF</sequence>
<dbReference type="AlphaFoldDB" id="A0A1T4QHB0"/>
<dbReference type="RefSeq" id="WP_078931719.1">
    <property type="nucleotide sequence ID" value="NZ_FUXC01000014.1"/>
</dbReference>
<dbReference type="SUPFAM" id="SSF56300">
    <property type="entry name" value="Metallo-dependent phosphatases"/>
    <property type="match status" value="1"/>
</dbReference>
<dbReference type="InterPro" id="IPR029052">
    <property type="entry name" value="Metallo-depent_PP-like"/>
</dbReference>
<evidence type="ECO:0000313" key="2">
    <source>
        <dbReference type="EMBL" id="SKA03026.1"/>
    </source>
</evidence>
<dbReference type="OrthoDB" id="356681at2"/>
<dbReference type="GO" id="GO:0016787">
    <property type="term" value="F:hydrolase activity"/>
    <property type="evidence" value="ECO:0007669"/>
    <property type="project" value="InterPro"/>
</dbReference>
<name>A0A1T4QHB0_9SPIR</name>
<gene>
    <name evidence="2" type="ORF">SAMN02745152_01976</name>
</gene>
<dbReference type="InterPro" id="IPR004843">
    <property type="entry name" value="Calcineurin-like_PHP"/>
</dbReference>
<dbReference type="Gene3D" id="3.60.21.10">
    <property type="match status" value="1"/>
</dbReference>